<organism evidence="9 10">
    <name type="scientific">Alosa alosa</name>
    <name type="common">allis shad</name>
    <dbReference type="NCBI Taxonomy" id="278164"/>
    <lineage>
        <taxon>Eukaryota</taxon>
        <taxon>Metazoa</taxon>
        <taxon>Chordata</taxon>
        <taxon>Craniata</taxon>
        <taxon>Vertebrata</taxon>
        <taxon>Euteleostomi</taxon>
        <taxon>Actinopterygii</taxon>
        <taxon>Neopterygii</taxon>
        <taxon>Teleostei</taxon>
        <taxon>Clupei</taxon>
        <taxon>Clupeiformes</taxon>
        <taxon>Clupeoidei</taxon>
        <taxon>Clupeidae</taxon>
        <taxon>Alosa</taxon>
    </lineage>
</organism>
<evidence type="ECO:0000259" key="8">
    <source>
        <dbReference type="Pfam" id="PF00918"/>
    </source>
</evidence>
<dbReference type="PANTHER" id="PTHR10786">
    <property type="entry name" value="CHOLECYSTOKININ"/>
    <property type="match status" value="1"/>
</dbReference>
<dbReference type="GO" id="GO:0030424">
    <property type="term" value="C:axon"/>
    <property type="evidence" value="ECO:0007669"/>
    <property type="project" value="TreeGrafter"/>
</dbReference>
<evidence type="ECO:0000256" key="3">
    <source>
        <dbReference type="ARBA" id="ARBA00022525"/>
    </source>
</evidence>
<keyword evidence="5" id="KW-0165">Cleavage on pair of basic residues</keyword>
<keyword evidence="3" id="KW-0964">Secreted</keyword>
<comment type="similarity">
    <text evidence="2 7">Belongs to the gastrin/cholecystokinin family.</text>
</comment>
<dbReference type="InterPro" id="IPR013152">
    <property type="entry name" value="Gastrin/cholecystokinin_CS"/>
</dbReference>
<evidence type="ECO:0000256" key="2">
    <source>
        <dbReference type="ARBA" id="ARBA00006273"/>
    </source>
</evidence>
<evidence type="ECO:0000256" key="7">
    <source>
        <dbReference type="RuleBase" id="RU004362"/>
    </source>
</evidence>
<gene>
    <name evidence="9" type="ORF">AALO_G00184980</name>
</gene>
<sequence length="177" mass="19479">MQAHQCLLLDEAHHLALVSCASRTVRFFSLSSALSAQTEDELWHLCVCAAGCSLQQWLPGASSPPPQGLKGTKTGAALRQRRRLHKLHTPGQRAVPSGALLPFTKAAVMEDEEDQDPRTSLHQLIATLIARKGASRRNSVLTSRASGPAASHRIKDRDYMGWMDFGRRSAEEYEYSS</sequence>
<evidence type="ECO:0000256" key="1">
    <source>
        <dbReference type="ARBA" id="ARBA00004613"/>
    </source>
</evidence>
<dbReference type="InterPro" id="IPR015499">
    <property type="entry name" value="CCK-like"/>
</dbReference>
<evidence type="ECO:0000313" key="10">
    <source>
        <dbReference type="Proteomes" id="UP000823561"/>
    </source>
</evidence>
<dbReference type="PROSITE" id="PS00259">
    <property type="entry name" value="GASTRIN"/>
    <property type="match status" value="1"/>
</dbReference>
<dbReference type="SMART" id="SM00029">
    <property type="entry name" value="GASTRIN"/>
    <property type="match status" value="1"/>
</dbReference>
<dbReference type="Proteomes" id="UP000823561">
    <property type="component" value="Chromosome 13"/>
</dbReference>
<dbReference type="AlphaFoldDB" id="A0AAV6G9Q6"/>
<name>A0AAV6G9Q6_9TELE</name>
<reference evidence="9" key="1">
    <citation type="submission" date="2020-10" db="EMBL/GenBank/DDBJ databases">
        <title>Chromosome-scale genome assembly of the Allis shad, Alosa alosa.</title>
        <authorList>
            <person name="Margot Z."/>
            <person name="Christophe K."/>
            <person name="Cabau C."/>
            <person name="Louis A."/>
            <person name="Berthelot C."/>
            <person name="Parey E."/>
            <person name="Roest Crollius H."/>
            <person name="Montfort J."/>
            <person name="Robinson-Rechavi M."/>
            <person name="Bucao C."/>
            <person name="Bouchez O."/>
            <person name="Gislard M."/>
            <person name="Lluch J."/>
            <person name="Milhes M."/>
            <person name="Lampietro C."/>
            <person name="Lopez Roques C."/>
            <person name="Donnadieu C."/>
            <person name="Braasch I."/>
            <person name="Desvignes T."/>
            <person name="Postlethwait J."/>
            <person name="Bobe J."/>
            <person name="Guiguen Y."/>
        </authorList>
    </citation>
    <scope>NUCLEOTIDE SEQUENCE</scope>
    <source>
        <strain evidence="9">M-15738</strain>
        <tissue evidence="9">Blood</tissue>
    </source>
</reference>
<evidence type="ECO:0000256" key="6">
    <source>
        <dbReference type="ARBA" id="ARBA00022815"/>
    </source>
</evidence>
<evidence type="ECO:0000313" key="9">
    <source>
        <dbReference type="EMBL" id="KAG5271864.1"/>
    </source>
</evidence>
<dbReference type="Pfam" id="PF00918">
    <property type="entry name" value="Gastrin"/>
    <property type="match status" value="1"/>
</dbReference>
<proteinExistence type="inferred from homology"/>
<dbReference type="GO" id="GO:0005184">
    <property type="term" value="F:neuropeptide hormone activity"/>
    <property type="evidence" value="ECO:0007669"/>
    <property type="project" value="InterPro"/>
</dbReference>
<dbReference type="InterPro" id="IPR001651">
    <property type="entry name" value="Gastrin/CCK"/>
</dbReference>
<keyword evidence="4" id="KW-0765">Sulfation</keyword>
<comment type="caution">
    <text evidence="9">The sequence shown here is derived from an EMBL/GenBank/DDBJ whole genome shotgun (WGS) entry which is preliminary data.</text>
</comment>
<evidence type="ECO:0000256" key="4">
    <source>
        <dbReference type="ARBA" id="ARBA00022641"/>
    </source>
</evidence>
<dbReference type="GO" id="GO:0007586">
    <property type="term" value="P:digestion"/>
    <property type="evidence" value="ECO:0007669"/>
    <property type="project" value="InterPro"/>
</dbReference>
<keyword evidence="10" id="KW-1185">Reference proteome</keyword>
<dbReference type="EMBL" id="JADWDJ010000013">
    <property type="protein sequence ID" value="KAG5271864.1"/>
    <property type="molecule type" value="Genomic_DNA"/>
</dbReference>
<feature type="domain" description="Gastrin/cholecystokinin peptide hormone" evidence="8">
    <location>
        <begin position="85"/>
        <end position="177"/>
    </location>
</feature>
<accession>A0AAV6G9Q6</accession>
<dbReference type="GO" id="GO:0005615">
    <property type="term" value="C:extracellular space"/>
    <property type="evidence" value="ECO:0007669"/>
    <property type="project" value="TreeGrafter"/>
</dbReference>
<keyword evidence="6" id="KW-0027">Amidation</keyword>
<comment type="subcellular location">
    <subcellularLocation>
        <location evidence="1 7">Secreted</location>
    </subcellularLocation>
</comment>
<evidence type="ECO:0000256" key="5">
    <source>
        <dbReference type="ARBA" id="ARBA00022685"/>
    </source>
</evidence>
<dbReference type="PANTHER" id="PTHR10786:SF0">
    <property type="entry name" value="CHOLECYSTOKININ"/>
    <property type="match status" value="1"/>
</dbReference>
<protein>
    <recommendedName>
        <fullName evidence="8">Gastrin/cholecystokinin peptide hormone domain-containing protein</fullName>
    </recommendedName>
</protein>